<evidence type="ECO:0000313" key="2">
    <source>
        <dbReference type="EMBL" id="PMS37757.1"/>
    </source>
</evidence>
<dbReference type="RefSeq" id="WP_018441169.1">
    <property type="nucleotide sequence ID" value="NZ_KB890176.1"/>
</dbReference>
<feature type="compositionally biased region" description="Basic and acidic residues" evidence="1">
    <location>
        <begin position="99"/>
        <end position="110"/>
    </location>
</feature>
<accession>A0A2N7X825</accession>
<evidence type="ECO:0000313" key="3">
    <source>
        <dbReference type="Proteomes" id="UP000235777"/>
    </source>
</evidence>
<organism evidence="2 3">
    <name type="scientific">Trinickia symbiotica</name>
    <dbReference type="NCBI Taxonomy" id="863227"/>
    <lineage>
        <taxon>Bacteria</taxon>
        <taxon>Pseudomonadati</taxon>
        <taxon>Pseudomonadota</taxon>
        <taxon>Betaproteobacteria</taxon>
        <taxon>Burkholderiales</taxon>
        <taxon>Burkholderiaceae</taxon>
        <taxon>Trinickia</taxon>
    </lineage>
</organism>
<gene>
    <name evidence="2" type="ORF">C0Z20_07355</name>
</gene>
<feature type="region of interest" description="Disordered" evidence="1">
    <location>
        <begin position="83"/>
        <end position="116"/>
    </location>
</feature>
<dbReference type="AlphaFoldDB" id="A0A2N7X825"/>
<name>A0A2N7X825_9BURK</name>
<evidence type="ECO:0000256" key="1">
    <source>
        <dbReference type="SAM" id="MobiDB-lite"/>
    </source>
</evidence>
<dbReference type="EMBL" id="PNYC01000003">
    <property type="protein sequence ID" value="PMS37757.1"/>
    <property type="molecule type" value="Genomic_DNA"/>
</dbReference>
<comment type="caution">
    <text evidence="2">The sequence shown here is derived from an EMBL/GenBank/DDBJ whole genome shotgun (WGS) entry which is preliminary data.</text>
</comment>
<proteinExistence type="predicted"/>
<keyword evidence="3" id="KW-1185">Reference proteome</keyword>
<dbReference type="Proteomes" id="UP000235777">
    <property type="component" value="Unassembled WGS sequence"/>
</dbReference>
<protein>
    <submittedName>
        <fullName evidence="2">Uncharacterized protein</fullName>
    </submittedName>
</protein>
<sequence length="193" mass="20238">MHWIDPESLPETKGTVTRLLLNPHGDADGLILDGHLQVHLPPHLSSTLVERVAPGDIVSVRGVKPRGVNMVSAVSIVTAHGDVVIDDGPHGGEKKRKKPAADLDERDPGPARRAQKVSGAVVLSLHGPKGELRGALLDDGTSLRMSRESAAELASHLTPGACVEAWGELVETGIGRTLDVDEIAHVAGAETDA</sequence>
<reference evidence="2 3" key="1">
    <citation type="submission" date="2018-01" db="EMBL/GenBank/DDBJ databases">
        <title>Whole genome analyses suggest that Burkholderia sensu lato contains two further novel genera in the rhizoxinica-symbiotica group Mycetohabitans gen. nov., and Trinickia gen. nov.: implications for the evolution of diazotrophy and nodulation in the Burkholderiaceae.</title>
        <authorList>
            <person name="Estrada-de los Santos P."/>
            <person name="Palmer M."/>
            <person name="Chavez-Ramirez B."/>
            <person name="Beukes C."/>
            <person name="Steenkamp E.T."/>
            <person name="Hirsch A.M."/>
            <person name="Manyaka P."/>
            <person name="Maluk M."/>
            <person name="Lafos M."/>
            <person name="Crook M."/>
            <person name="Gross E."/>
            <person name="Simon M.F."/>
            <person name="Bueno dos Reis Junior F."/>
            <person name="Poole P.S."/>
            <person name="Venter S.N."/>
            <person name="James E.K."/>
        </authorList>
    </citation>
    <scope>NUCLEOTIDE SEQUENCE [LARGE SCALE GENOMIC DNA]</scope>
    <source>
        <strain evidence="2 3">JPY 581</strain>
    </source>
</reference>
<dbReference type="OrthoDB" id="481082at2"/>
<dbReference type="STRING" id="863227.GCA_000373005_02610"/>